<dbReference type="InterPro" id="IPR045232">
    <property type="entry name" value="FAM234"/>
</dbReference>
<evidence type="ECO:0000313" key="6">
    <source>
        <dbReference type="EMBL" id="GAI26670.1"/>
    </source>
</evidence>
<evidence type="ECO:0000256" key="3">
    <source>
        <dbReference type="ARBA" id="ARBA00022729"/>
    </source>
</evidence>
<dbReference type="InterPro" id="IPR028994">
    <property type="entry name" value="Integrin_alpha_N"/>
</dbReference>
<proteinExistence type="predicted"/>
<evidence type="ECO:0008006" key="7">
    <source>
        <dbReference type="Google" id="ProtNLM"/>
    </source>
</evidence>
<feature type="non-terminal residue" evidence="6">
    <location>
        <position position="1"/>
    </location>
</feature>
<name>X1NIN9_9ZZZZ</name>
<keyword evidence="5" id="KW-0472">Membrane</keyword>
<evidence type="ECO:0000256" key="4">
    <source>
        <dbReference type="ARBA" id="ARBA00022989"/>
    </source>
</evidence>
<evidence type="ECO:0000256" key="1">
    <source>
        <dbReference type="ARBA" id="ARBA00004167"/>
    </source>
</evidence>
<dbReference type="PANTHER" id="PTHR21419">
    <property type="match status" value="1"/>
</dbReference>
<sequence>KVLVYKQDGTLMWSKVIALKWSISSPLICQFDQDLELEIISVLTNGDIYSLDHTGRMAFFASCSATTFSSPALGDVNDNGEPDIWIGTKNGIYAWDNDGTPISPFIGWPDSNYHDFSSIVIGDIAEADTGYEIAAVDRYPFRAYIINKDGDCVQGWPTHLSLYDLLASPSLANLDGDNNLELIISSEPDVFAFTSDASVLDGFPVDRLANICSNPVVVDIDNDQDFEIIVGSGGEDSRFYGYHHNGEQILGFPIPIGQGATSTPFVGDIDGDDKLEMIVSC</sequence>
<dbReference type="AlphaFoldDB" id="X1NIN9"/>
<dbReference type="SUPFAM" id="SSF69318">
    <property type="entry name" value="Integrin alpha N-terminal domain"/>
    <property type="match status" value="1"/>
</dbReference>
<gene>
    <name evidence="6" type="ORF">S06H3_30148</name>
</gene>
<protein>
    <recommendedName>
        <fullName evidence="7">VCBS repeat-containing protein</fullName>
    </recommendedName>
</protein>
<accession>X1NIN9</accession>
<keyword evidence="2" id="KW-0812">Transmembrane</keyword>
<comment type="subcellular location">
    <subcellularLocation>
        <location evidence="1">Membrane</location>
        <topology evidence="1">Single-pass membrane protein</topology>
    </subcellularLocation>
</comment>
<keyword evidence="3" id="KW-0732">Signal</keyword>
<dbReference type="Pfam" id="PF13517">
    <property type="entry name" value="FG-GAP_3"/>
    <property type="match status" value="1"/>
</dbReference>
<organism evidence="6">
    <name type="scientific">marine sediment metagenome</name>
    <dbReference type="NCBI Taxonomy" id="412755"/>
    <lineage>
        <taxon>unclassified sequences</taxon>
        <taxon>metagenomes</taxon>
        <taxon>ecological metagenomes</taxon>
    </lineage>
</organism>
<dbReference type="EMBL" id="BARV01017732">
    <property type="protein sequence ID" value="GAI26670.1"/>
    <property type="molecule type" value="Genomic_DNA"/>
</dbReference>
<dbReference type="PANTHER" id="PTHR21419:SF23">
    <property type="entry name" value="PROTEIN DEFECTIVE IN EXINE FORMATION 1"/>
    <property type="match status" value="1"/>
</dbReference>
<reference evidence="6" key="1">
    <citation type="journal article" date="2014" name="Front. Microbiol.">
        <title>High frequency of phylogenetically diverse reductive dehalogenase-homologous genes in deep subseafloor sedimentary metagenomes.</title>
        <authorList>
            <person name="Kawai M."/>
            <person name="Futagami T."/>
            <person name="Toyoda A."/>
            <person name="Takaki Y."/>
            <person name="Nishi S."/>
            <person name="Hori S."/>
            <person name="Arai W."/>
            <person name="Tsubouchi T."/>
            <person name="Morono Y."/>
            <person name="Uchiyama I."/>
            <person name="Ito T."/>
            <person name="Fujiyama A."/>
            <person name="Inagaki F."/>
            <person name="Takami H."/>
        </authorList>
    </citation>
    <scope>NUCLEOTIDE SEQUENCE</scope>
    <source>
        <strain evidence="6">Expedition CK06-06</strain>
    </source>
</reference>
<evidence type="ECO:0000256" key="5">
    <source>
        <dbReference type="ARBA" id="ARBA00023136"/>
    </source>
</evidence>
<keyword evidence="4" id="KW-1133">Transmembrane helix</keyword>
<comment type="caution">
    <text evidence="6">The sequence shown here is derived from an EMBL/GenBank/DDBJ whole genome shotgun (WGS) entry which is preliminary data.</text>
</comment>
<dbReference type="GO" id="GO:0016020">
    <property type="term" value="C:membrane"/>
    <property type="evidence" value="ECO:0007669"/>
    <property type="project" value="UniProtKB-SubCell"/>
</dbReference>
<feature type="non-terminal residue" evidence="6">
    <location>
        <position position="281"/>
    </location>
</feature>
<evidence type="ECO:0000256" key="2">
    <source>
        <dbReference type="ARBA" id="ARBA00022692"/>
    </source>
</evidence>
<dbReference type="InterPro" id="IPR013517">
    <property type="entry name" value="FG-GAP"/>
</dbReference>